<dbReference type="RefSeq" id="WP_167298006.1">
    <property type="nucleotide sequence ID" value="NZ_CP170557.1"/>
</dbReference>
<dbReference type="InterPro" id="IPR012156">
    <property type="entry name" value="Cold_shock_CspA"/>
</dbReference>
<evidence type="ECO:0000313" key="2">
    <source>
        <dbReference type="EMBL" id="NIJ63490.1"/>
    </source>
</evidence>
<dbReference type="PIRSF" id="PIRSF002599">
    <property type="entry name" value="Cold_shock_A"/>
    <property type="match status" value="1"/>
</dbReference>
<keyword evidence="1" id="KW-1133">Transmembrane helix</keyword>
<proteinExistence type="predicted"/>
<keyword evidence="1" id="KW-0472">Membrane</keyword>
<dbReference type="EMBL" id="JAASQV010000001">
    <property type="protein sequence ID" value="NIJ63490.1"/>
    <property type="molecule type" value="Genomic_DNA"/>
</dbReference>
<feature type="transmembrane region" description="Helical" evidence="1">
    <location>
        <begin position="70"/>
        <end position="90"/>
    </location>
</feature>
<keyword evidence="3" id="KW-1185">Reference proteome</keyword>
<name>A0A7X5UX24_9SPHN</name>
<reference evidence="2 3" key="1">
    <citation type="submission" date="2020-03" db="EMBL/GenBank/DDBJ databases">
        <title>Genomic Encyclopedia of Type Strains, Phase IV (KMG-IV): sequencing the most valuable type-strain genomes for metagenomic binning, comparative biology and taxonomic classification.</title>
        <authorList>
            <person name="Goeker M."/>
        </authorList>
    </citation>
    <scope>NUCLEOTIDE SEQUENCE [LARGE SCALE GENOMIC DNA]</scope>
    <source>
        <strain evidence="2 3">DSM 4733</strain>
    </source>
</reference>
<dbReference type="Pfam" id="PF06961">
    <property type="entry name" value="DUF1294"/>
    <property type="match status" value="1"/>
</dbReference>
<dbReference type="GO" id="GO:0003676">
    <property type="term" value="F:nucleic acid binding"/>
    <property type="evidence" value="ECO:0007669"/>
    <property type="project" value="InterPro"/>
</dbReference>
<sequence length="92" mass="10350">MLAALLAWIIGVNLWTVLRFRQDKRRAAAGARRIPEAHLLRLALLGGTPGAFAARRLFRHKTRKQPFSTHLMLIAAAQLAVGIALLFLWLRK</sequence>
<evidence type="ECO:0000256" key="1">
    <source>
        <dbReference type="SAM" id="Phobius"/>
    </source>
</evidence>
<dbReference type="AlphaFoldDB" id="A0A7X5UX24"/>
<dbReference type="Proteomes" id="UP000564677">
    <property type="component" value="Unassembled WGS sequence"/>
</dbReference>
<feature type="transmembrane region" description="Helical" evidence="1">
    <location>
        <begin position="38"/>
        <end position="58"/>
    </location>
</feature>
<comment type="caution">
    <text evidence="2">The sequence shown here is derived from an EMBL/GenBank/DDBJ whole genome shotgun (WGS) entry which is preliminary data.</text>
</comment>
<gene>
    <name evidence="2" type="ORF">FHR20_000421</name>
</gene>
<evidence type="ECO:0000313" key="3">
    <source>
        <dbReference type="Proteomes" id="UP000564677"/>
    </source>
</evidence>
<accession>A0A7X5UX24</accession>
<organism evidence="2 3">
    <name type="scientific">Sphingomonas leidyi</name>
    <dbReference type="NCBI Taxonomy" id="68569"/>
    <lineage>
        <taxon>Bacteria</taxon>
        <taxon>Pseudomonadati</taxon>
        <taxon>Pseudomonadota</taxon>
        <taxon>Alphaproteobacteria</taxon>
        <taxon>Sphingomonadales</taxon>
        <taxon>Sphingomonadaceae</taxon>
        <taxon>Sphingomonas</taxon>
    </lineage>
</organism>
<dbReference type="InterPro" id="IPR010718">
    <property type="entry name" value="DUF1294"/>
</dbReference>
<keyword evidence="1" id="KW-0812">Transmembrane</keyword>
<protein>
    <submittedName>
        <fullName evidence="2">Uncharacterized membrane protein YsdA (DUF1294 family)</fullName>
    </submittedName>
</protein>